<keyword evidence="1" id="KW-0732">Signal</keyword>
<gene>
    <name evidence="2" type="ORF">NBO_78g0014</name>
</gene>
<organism evidence="2 3">
    <name type="scientific">Nosema bombycis (strain CQ1 / CVCC 102059)</name>
    <name type="common">Microsporidian parasite</name>
    <name type="synonym">Pebrine of silkworm</name>
    <dbReference type="NCBI Taxonomy" id="578461"/>
    <lineage>
        <taxon>Eukaryota</taxon>
        <taxon>Fungi</taxon>
        <taxon>Fungi incertae sedis</taxon>
        <taxon>Microsporidia</taxon>
        <taxon>Nosematidae</taxon>
        <taxon>Nosema</taxon>
    </lineage>
</organism>
<keyword evidence="3" id="KW-1185">Reference proteome</keyword>
<name>R0MKU7_NOSB1</name>
<sequence>MQLINIFSLTVFLFSNIATSAEIPNEHSAIESDYDFSDNQNEIISNFAVNPEIARSFLLLNDKARNIEKIINLYVKVKYNLEIKNQKSF</sequence>
<dbReference type="HOGENOM" id="CLU_2455323_0_0_1"/>
<evidence type="ECO:0000256" key="1">
    <source>
        <dbReference type="SAM" id="SignalP"/>
    </source>
</evidence>
<dbReference type="Proteomes" id="UP000016927">
    <property type="component" value="Unassembled WGS sequence"/>
</dbReference>
<evidence type="ECO:0000313" key="2">
    <source>
        <dbReference type="EMBL" id="EOB13388.1"/>
    </source>
</evidence>
<proteinExistence type="predicted"/>
<dbReference type="AlphaFoldDB" id="R0MKU7"/>
<feature type="chain" id="PRO_5004344119" evidence="1">
    <location>
        <begin position="22"/>
        <end position="89"/>
    </location>
</feature>
<feature type="signal peptide" evidence="1">
    <location>
        <begin position="1"/>
        <end position="21"/>
    </location>
</feature>
<dbReference type="EMBL" id="KB908986">
    <property type="protein sequence ID" value="EOB13388.1"/>
    <property type="molecule type" value="Genomic_DNA"/>
</dbReference>
<dbReference type="VEuPathDB" id="MicrosporidiaDB:NBO_78g0014"/>
<evidence type="ECO:0000313" key="3">
    <source>
        <dbReference type="Proteomes" id="UP000016927"/>
    </source>
</evidence>
<protein>
    <submittedName>
        <fullName evidence="2">Uncharacterized protein</fullName>
    </submittedName>
</protein>
<reference evidence="2 3" key="1">
    <citation type="journal article" date="2013" name="BMC Genomics">
        <title>Comparative genomics of parasitic silkworm microsporidia reveal an association between genome expansion and host adaptation.</title>
        <authorList>
            <person name="Pan G."/>
            <person name="Xu J."/>
            <person name="Li T."/>
            <person name="Xia Q."/>
            <person name="Liu S.L."/>
            <person name="Zhang G."/>
            <person name="Li S."/>
            <person name="Li C."/>
            <person name="Liu H."/>
            <person name="Yang L."/>
            <person name="Liu T."/>
            <person name="Zhang X."/>
            <person name="Wu Z."/>
            <person name="Fan W."/>
            <person name="Dang X."/>
            <person name="Xiang H."/>
            <person name="Tao M."/>
            <person name="Li Y."/>
            <person name="Hu J."/>
            <person name="Li Z."/>
            <person name="Lin L."/>
            <person name="Luo J."/>
            <person name="Geng L."/>
            <person name="Wang L."/>
            <person name="Long M."/>
            <person name="Wan Y."/>
            <person name="He N."/>
            <person name="Zhang Z."/>
            <person name="Lu C."/>
            <person name="Keeling P.J."/>
            <person name="Wang J."/>
            <person name="Xiang Z."/>
            <person name="Zhou Z."/>
        </authorList>
    </citation>
    <scope>NUCLEOTIDE SEQUENCE [LARGE SCALE GENOMIC DNA]</scope>
    <source>
        <strain evidence="3">CQ1 / CVCC 102059</strain>
    </source>
</reference>
<accession>R0MKU7</accession>